<gene>
    <name evidence="1" type="ORF">MESS2_p110013</name>
</gene>
<evidence type="ECO:0000313" key="2">
    <source>
        <dbReference type="Proteomes" id="UP000012062"/>
    </source>
</evidence>
<dbReference type="Proteomes" id="UP000012062">
    <property type="component" value="Unassembled WGS sequence"/>
</dbReference>
<name>M5EWK9_9HYPH</name>
<evidence type="ECO:0000313" key="1">
    <source>
        <dbReference type="EMBL" id="CCV09414.1"/>
    </source>
</evidence>
<accession>M5EWK9</accession>
<comment type="caution">
    <text evidence="1">The sequence shown here is derived from an EMBL/GenBank/DDBJ whole genome shotgun (WGS) entry which is preliminary data.</text>
</comment>
<protein>
    <submittedName>
        <fullName evidence="1">Uncharacterized protein</fullName>
    </submittedName>
</protein>
<keyword evidence="2" id="KW-1185">Reference proteome</keyword>
<organism evidence="1 2">
    <name type="scientific">Mesorhizobium metallidurans STM 2683</name>
    <dbReference type="NCBI Taxonomy" id="1297569"/>
    <lineage>
        <taxon>Bacteria</taxon>
        <taxon>Pseudomonadati</taxon>
        <taxon>Pseudomonadota</taxon>
        <taxon>Alphaproteobacteria</taxon>
        <taxon>Hyphomicrobiales</taxon>
        <taxon>Phyllobacteriaceae</taxon>
        <taxon>Mesorhizobium</taxon>
    </lineage>
</organism>
<sequence>MPFEPSKRLTSEENFISDFLDV</sequence>
<dbReference type="AlphaFoldDB" id="M5EWK9"/>
<proteinExistence type="predicted"/>
<dbReference type="EMBL" id="CAUM01000174">
    <property type="protein sequence ID" value="CCV09414.1"/>
    <property type="molecule type" value="Genomic_DNA"/>
</dbReference>
<reference evidence="1 2" key="1">
    <citation type="submission" date="2013-02" db="EMBL/GenBank/DDBJ databases">
        <authorList>
            <person name="Genoscope - CEA"/>
        </authorList>
    </citation>
    <scope>NUCLEOTIDE SEQUENCE [LARGE SCALE GENOMIC DNA]</scope>
    <source>
        <strain evidence="1 2">STM 2683</strain>
    </source>
</reference>